<dbReference type="EMBL" id="PP836137">
    <property type="protein sequence ID" value="XBS35777.1"/>
    <property type="molecule type" value="Genomic_DNA"/>
</dbReference>
<protein>
    <submittedName>
        <fullName evidence="1">Anti-CRISPR protein AcrF2</fullName>
    </submittedName>
</protein>
<proteinExistence type="predicted"/>
<gene>
    <name evidence="1" type="ORF">GECPNG14_031</name>
</gene>
<sequence length="96" mass="10585">MTKTAQMIAQQHKDTVAACEAAEAIAIAKDQVWDGEGYTKYTFDDNSVLIQSGTTQYAMDADDADSIKGYADWLDDEARSAEASEIERLLESVEEE</sequence>
<accession>A0AAU7P2V8</accession>
<organism evidence="1">
    <name type="scientific">Pseudomonas phage GEC_PNG14</name>
    <dbReference type="NCBI Taxonomy" id="3158844"/>
    <lineage>
        <taxon>Viruses</taxon>
    </lineage>
</organism>
<dbReference type="CDD" id="cd22280">
    <property type="entry name" value="AcrIF2"/>
    <property type="match status" value="1"/>
</dbReference>
<dbReference type="Pfam" id="PF25704">
    <property type="entry name" value="AcrF2"/>
    <property type="match status" value="1"/>
</dbReference>
<dbReference type="InterPro" id="IPR057728">
    <property type="entry name" value="AcrF2"/>
</dbReference>
<evidence type="ECO:0000313" key="1">
    <source>
        <dbReference type="EMBL" id="XBS35777.1"/>
    </source>
</evidence>
<name>A0AAU7P2V8_9VIRU</name>
<reference evidence="1" key="1">
    <citation type="submission" date="2024-05" db="EMBL/GenBank/DDBJ databases">
        <title>Relevance of the bacteriophage adherence to mucus model for Pseudomonas aeruginosa phages.</title>
        <authorList>
            <person name="Almeida G.Md.F."/>
            <person name="Ravantti J."/>
            <person name="Grdzelishvili N."/>
            <person name="Kakabadze E."/>
            <person name="Bakuradze N."/>
            <person name="Javakhisvili E."/>
            <person name="Megremis S."/>
            <person name="Chanisvili N."/>
            <person name="Papadopoulos N."/>
            <person name="Sundberg L.-R."/>
        </authorList>
    </citation>
    <scope>NUCLEOTIDE SEQUENCE</scope>
</reference>